<dbReference type="RefSeq" id="XP_075083068.1">
    <property type="nucleotide sequence ID" value="XM_075226967.1"/>
</dbReference>
<evidence type="ECO:0000313" key="1">
    <source>
        <dbReference type="Proteomes" id="UP000790787"/>
    </source>
</evidence>
<evidence type="ECO:0000313" key="2">
    <source>
        <dbReference type="RefSeq" id="XP_075083068.1"/>
    </source>
</evidence>
<gene>
    <name evidence="2" type="primary">LOC107823754</name>
</gene>
<organism evidence="1 2">
    <name type="scientific">Nicotiana tabacum</name>
    <name type="common">Common tobacco</name>
    <dbReference type="NCBI Taxonomy" id="4097"/>
    <lineage>
        <taxon>Eukaryota</taxon>
        <taxon>Viridiplantae</taxon>
        <taxon>Streptophyta</taxon>
        <taxon>Embryophyta</taxon>
        <taxon>Tracheophyta</taxon>
        <taxon>Spermatophyta</taxon>
        <taxon>Magnoliopsida</taxon>
        <taxon>eudicotyledons</taxon>
        <taxon>Gunneridae</taxon>
        <taxon>Pentapetalae</taxon>
        <taxon>asterids</taxon>
        <taxon>lamiids</taxon>
        <taxon>Solanales</taxon>
        <taxon>Solanaceae</taxon>
        <taxon>Nicotianoideae</taxon>
        <taxon>Nicotianeae</taxon>
        <taxon>Nicotiana</taxon>
    </lineage>
</organism>
<protein>
    <submittedName>
        <fullName evidence="2">Protein FORGETTER 1-like isoform X1</fullName>
    </submittedName>
</protein>
<accession>A0AC58SDL8</accession>
<dbReference type="Proteomes" id="UP000790787">
    <property type="component" value="Chromosome 12"/>
</dbReference>
<proteinExistence type="predicted"/>
<reference evidence="1" key="1">
    <citation type="journal article" date="2014" name="Nat. Commun.">
        <title>The tobacco genome sequence and its comparison with those of tomato and potato.</title>
        <authorList>
            <person name="Sierro N."/>
            <person name="Battey J.N."/>
            <person name="Ouadi S."/>
            <person name="Bakaher N."/>
            <person name="Bovet L."/>
            <person name="Willig A."/>
            <person name="Goepfert S."/>
            <person name="Peitsch M.C."/>
            <person name="Ivanov N.V."/>
        </authorList>
    </citation>
    <scope>NUCLEOTIDE SEQUENCE [LARGE SCALE GENOMIC DNA]</scope>
</reference>
<keyword evidence="1" id="KW-1185">Reference proteome</keyword>
<name>A0AC58SDL8_TOBAC</name>
<reference evidence="2" key="2">
    <citation type="submission" date="2025-08" db="UniProtKB">
        <authorList>
            <consortium name="RefSeq"/>
        </authorList>
    </citation>
    <scope>IDENTIFICATION</scope>
    <source>
        <tissue evidence="2">Leaf</tissue>
    </source>
</reference>
<sequence>MYISASGMYEVFRPIVGEALREMPLAQLKDKYRKLSSLEKARRGWEDEYDVSLKQCMHGPNCKLGSFCTVGRRLQEVNVLGGLILPVWGTVERVLSKQARQSHQRIRIVRIVTTTDNQRIVGLLIPDAAVEPVLQGRDIKEEVLFSCCNAKFMLDEEEHFKEQLFERLRLFGEHNKEQDFAL</sequence>